<feature type="binding site" evidence="10">
    <location>
        <begin position="429"/>
        <end position="430"/>
    </location>
    <ligand>
        <name>L-glutamate</name>
        <dbReference type="ChEBI" id="CHEBI:29985"/>
    </ligand>
</feature>
<dbReference type="UniPathway" id="UPA00204"/>
<keyword evidence="12" id="KW-1133">Transmembrane helix</keyword>
<dbReference type="PRINTS" id="PR01210">
    <property type="entry name" value="GGTRANSPTASE"/>
</dbReference>
<dbReference type="Gene3D" id="3.60.20.40">
    <property type="match status" value="1"/>
</dbReference>
<dbReference type="OrthoDB" id="9781342at2"/>
<dbReference type="Gene3D" id="1.10.246.130">
    <property type="match status" value="1"/>
</dbReference>
<gene>
    <name evidence="13" type="ORF">S58_15200</name>
</gene>
<dbReference type="InterPro" id="IPR043138">
    <property type="entry name" value="GGT_lsub"/>
</dbReference>
<protein>
    <recommendedName>
        <fullName evidence="11">Glutathione hydrolase proenzyme</fullName>
        <ecNumber evidence="11">2.3.2.2</ecNumber>
        <ecNumber evidence="11">3.4.19.13</ecNumber>
    </recommendedName>
    <component>
        <recommendedName>
            <fullName evidence="11">Glutathione hydrolase large chain</fullName>
        </recommendedName>
    </component>
    <component>
        <recommendedName>
            <fullName evidence="11">Glutathione hydrolase small chain</fullName>
        </recommendedName>
    </component>
</protein>
<evidence type="ECO:0000256" key="8">
    <source>
        <dbReference type="ARBA" id="ARBA00047417"/>
    </source>
</evidence>
<dbReference type="PROSITE" id="PS00462">
    <property type="entry name" value="G_GLU_TRANSPEPTIDASE"/>
    <property type="match status" value="1"/>
</dbReference>
<dbReference type="EC" id="3.4.19.13" evidence="11"/>
<dbReference type="HOGENOM" id="CLU_014813_0_3_5"/>
<dbReference type="SUPFAM" id="SSF56235">
    <property type="entry name" value="N-terminal nucleophile aminohydrolases (Ntn hydrolases)"/>
    <property type="match status" value="1"/>
</dbReference>
<comment type="catalytic activity">
    <reaction evidence="1 11">
        <text>an S-substituted glutathione + H2O = an S-substituted L-cysteinylglycine + L-glutamate</text>
        <dbReference type="Rhea" id="RHEA:59468"/>
        <dbReference type="ChEBI" id="CHEBI:15377"/>
        <dbReference type="ChEBI" id="CHEBI:29985"/>
        <dbReference type="ChEBI" id="CHEBI:90779"/>
        <dbReference type="ChEBI" id="CHEBI:143103"/>
        <dbReference type="EC" id="3.4.19.13"/>
    </reaction>
</comment>
<dbReference type="InterPro" id="IPR043137">
    <property type="entry name" value="GGT_ssub_C"/>
</dbReference>
<comment type="pathway">
    <text evidence="11">Sulfur metabolism; glutathione metabolism.</text>
</comment>
<keyword evidence="6 11" id="KW-0865">Zymogen</keyword>
<dbReference type="InterPro" id="IPR000101">
    <property type="entry name" value="GGT_peptidase"/>
</dbReference>
<comment type="subunit">
    <text evidence="11">This enzyme consists of two polypeptide chains, which are synthesized in precursor form from a single polypeptide.</text>
</comment>
<dbReference type="PANTHER" id="PTHR43199">
    <property type="entry name" value="GLUTATHIONE HYDROLASE"/>
    <property type="match status" value="1"/>
</dbReference>
<feature type="active site" description="Nucleophile" evidence="9">
    <location>
        <position position="368"/>
    </location>
</feature>
<evidence type="ECO:0000256" key="7">
    <source>
        <dbReference type="ARBA" id="ARBA00023315"/>
    </source>
</evidence>
<comment type="similarity">
    <text evidence="3 11">Belongs to the gamma-glutamyltransferase family.</text>
</comment>
<dbReference type="KEGG" id="aol:S58_15200"/>
<evidence type="ECO:0000256" key="1">
    <source>
        <dbReference type="ARBA" id="ARBA00001049"/>
    </source>
</evidence>
<feature type="binding site" evidence="10">
    <location>
        <begin position="386"/>
        <end position="388"/>
    </location>
    <ligand>
        <name>L-glutamate</name>
        <dbReference type="ChEBI" id="CHEBI:29985"/>
    </ligand>
</feature>
<dbReference type="Pfam" id="PF01019">
    <property type="entry name" value="G_glu_transpept"/>
    <property type="match status" value="1"/>
</dbReference>
<evidence type="ECO:0000256" key="5">
    <source>
        <dbReference type="ARBA" id="ARBA00022801"/>
    </source>
</evidence>
<comment type="catalytic activity">
    <reaction evidence="2 11">
        <text>glutathione + H2O = L-cysteinylglycine + L-glutamate</text>
        <dbReference type="Rhea" id="RHEA:28807"/>
        <dbReference type="ChEBI" id="CHEBI:15377"/>
        <dbReference type="ChEBI" id="CHEBI:29985"/>
        <dbReference type="ChEBI" id="CHEBI:57925"/>
        <dbReference type="ChEBI" id="CHEBI:61694"/>
        <dbReference type="EC" id="3.4.19.13"/>
    </reaction>
</comment>
<comment type="PTM">
    <text evidence="11">Cleaved by autocatalysis into a large and a small subunit.</text>
</comment>
<dbReference type="MEROPS" id="T03.001"/>
<dbReference type="Proteomes" id="UP000011841">
    <property type="component" value="Chromosome"/>
</dbReference>
<proteinExistence type="inferred from homology"/>
<dbReference type="NCBIfam" id="TIGR00066">
    <property type="entry name" value="g_glut_trans"/>
    <property type="match status" value="1"/>
</dbReference>
<dbReference type="PANTHER" id="PTHR43199:SF1">
    <property type="entry name" value="GLUTATHIONE HYDROLASE PROENZYME"/>
    <property type="match status" value="1"/>
</dbReference>
<evidence type="ECO:0000256" key="2">
    <source>
        <dbReference type="ARBA" id="ARBA00001089"/>
    </source>
</evidence>
<dbReference type="GO" id="GO:0036374">
    <property type="term" value="F:glutathione hydrolase activity"/>
    <property type="evidence" value="ECO:0007669"/>
    <property type="project" value="UniProtKB-UniRule"/>
</dbReference>
<evidence type="ECO:0000313" key="13">
    <source>
        <dbReference type="EMBL" id="BAM87528.1"/>
    </source>
</evidence>
<keyword evidence="12" id="KW-0472">Membrane</keyword>
<evidence type="ECO:0000256" key="11">
    <source>
        <dbReference type="RuleBase" id="RU368036"/>
    </source>
</evidence>
<evidence type="ECO:0000256" key="12">
    <source>
        <dbReference type="SAM" id="Phobius"/>
    </source>
</evidence>
<dbReference type="GO" id="GO:0006750">
    <property type="term" value="P:glutathione biosynthetic process"/>
    <property type="evidence" value="ECO:0007669"/>
    <property type="project" value="UniProtKB-KW"/>
</dbReference>
<dbReference type="GO" id="GO:0006751">
    <property type="term" value="P:glutathione catabolic process"/>
    <property type="evidence" value="ECO:0007669"/>
    <property type="project" value="UniProtKB-UniRule"/>
</dbReference>
<dbReference type="EC" id="2.3.2.2" evidence="11"/>
<sequence>MTSSIGSRRIADFTCEKQPASGSRGMVVTNHPLASSAGAEMLMRDGNAIDAAIAALFALTVVEPMMVGILGGGLSHIRLADGRHIVLDGLSTAPLRATPEMYDPVSDEIALARETRGRRNAAGALAVAVPGALKGWCEALARYGRLPLAEVMAPAIRLAEHGFIASPYLNDCVRLVAADLARDRQLAAMFLPSGEPIKAGTRVLQTDYAASLRLIAEHGPGALYGGPLGAALAAYMADNGGLIDAADLAAYEVIERAPIRGLYRGHEIIGPPPPSSGGVHIVQMLNILEGFDVGALGFGSADGAHLLAEALKIAFADRAVATADPAFVDVPVERLTSKAYAAERRAQIDMGRAQSFAPGLSATESANTTHVTVADAEGNVVASTQTINGLFGACVQIPGTGITANNYMYNFDPRPGRALSIQPGKRVFTSMAPMMATRDGRLRYALGLPGGLRIFPSAFQALVNLIDHGMSLQEAVEAPRLWTQGGVLELEPAFPDSVANELAARGHMIKREPVVAGGMNAIAFGDDGTMTGAACWRADGTPIAISGGRARAGLRFAIA</sequence>
<dbReference type="PATRIC" id="fig|1245469.3.peg.1557"/>
<keyword evidence="12" id="KW-0812">Transmembrane</keyword>
<dbReference type="InterPro" id="IPR051792">
    <property type="entry name" value="GGT_bact"/>
</dbReference>
<evidence type="ECO:0000313" key="14">
    <source>
        <dbReference type="Proteomes" id="UP000011841"/>
    </source>
</evidence>
<dbReference type="RefSeq" id="WP_015664658.1">
    <property type="nucleotide sequence ID" value="NC_020453.1"/>
</dbReference>
<evidence type="ECO:0000256" key="6">
    <source>
        <dbReference type="ARBA" id="ARBA00023145"/>
    </source>
</evidence>
<accession>M4Z2Q1</accession>
<feature type="transmembrane region" description="Helical" evidence="12">
    <location>
        <begin position="51"/>
        <end position="74"/>
    </location>
</feature>
<dbReference type="STRING" id="1245469.S58_15200"/>
<comment type="catalytic activity">
    <reaction evidence="8 11">
        <text>an N-terminal (5-L-glutamyl)-[peptide] + an alpha-amino acid = 5-L-glutamyl amino acid + an N-terminal L-alpha-aminoacyl-[peptide]</text>
        <dbReference type="Rhea" id="RHEA:23904"/>
        <dbReference type="Rhea" id="RHEA-COMP:9780"/>
        <dbReference type="Rhea" id="RHEA-COMP:9795"/>
        <dbReference type="ChEBI" id="CHEBI:77644"/>
        <dbReference type="ChEBI" id="CHEBI:78597"/>
        <dbReference type="ChEBI" id="CHEBI:78599"/>
        <dbReference type="ChEBI" id="CHEBI:78608"/>
        <dbReference type="EC" id="2.3.2.2"/>
    </reaction>
</comment>
<dbReference type="EMBL" id="AP012603">
    <property type="protein sequence ID" value="BAM87528.1"/>
    <property type="molecule type" value="Genomic_DNA"/>
</dbReference>
<dbReference type="GeneID" id="301815459"/>
<organism evidence="13 14">
    <name type="scientific">Bradyrhizobium oligotrophicum S58</name>
    <dbReference type="NCBI Taxonomy" id="1245469"/>
    <lineage>
        <taxon>Bacteria</taxon>
        <taxon>Pseudomonadati</taxon>
        <taxon>Pseudomonadota</taxon>
        <taxon>Alphaproteobacteria</taxon>
        <taxon>Hyphomicrobiales</taxon>
        <taxon>Nitrobacteraceae</taxon>
        <taxon>Bradyrhizobium</taxon>
    </lineage>
</organism>
<evidence type="ECO:0000256" key="4">
    <source>
        <dbReference type="ARBA" id="ARBA00022679"/>
    </source>
</evidence>
<keyword evidence="5 11" id="KW-0378">Hydrolase</keyword>
<keyword evidence="7 11" id="KW-0012">Acyltransferase</keyword>
<evidence type="ECO:0000256" key="3">
    <source>
        <dbReference type="ARBA" id="ARBA00009381"/>
    </source>
</evidence>
<feature type="binding site" evidence="10">
    <location>
        <position position="451"/>
    </location>
    <ligand>
        <name>L-glutamate</name>
        <dbReference type="ChEBI" id="CHEBI:29985"/>
    </ligand>
</feature>
<dbReference type="AlphaFoldDB" id="M4Z2Q1"/>
<keyword evidence="11" id="KW-0317">Glutathione biosynthesis</keyword>
<keyword evidence="4 11" id="KW-0808">Transferase</keyword>
<evidence type="ECO:0000256" key="10">
    <source>
        <dbReference type="PIRSR" id="PIRSR600101-2"/>
    </source>
</evidence>
<dbReference type="eggNOG" id="COG0405">
    <property type="taxonomic scope" value="Bacteria"/>
</dbReference>
<dbReference type="InterPro" id="IPR029055">
    <property type="entry name" value="Ntn_hydrolases_N"/>
</dbReference>
<keyword evidence="14" id="KW-1185">Reference proteome</keyword>
<reference evidence="13 14" key="1">
    <citation type="journal article" date="2013" name="Appl. Environ. Microbiol.">
        <title>Genome analysis suggests that the soil oligotrophic bacterium Agromonas oligotrophica (Bradyrhizobium oligotrophicum) is a nitrogen-fixing symbiont of Aeschynomene indica.</title>
        <authorList>
            <person name="Okubo T."/>
            <person name="Fukushima S."/>
            <person name="Itakura M."/>
            <person name="Oshima K."/>
            <person name="Longtonglang A."/>
            <person name="Teaumroong N."/>
            <person name="Mitsui H."/>
            <person name="Hattori M."/>
            <person name="Hattori R."/>
            <person name="Hattori T."/>
            <person name="Minamisawa K."/>
        </authorList>
    </citation>
    <scope>NUCLEOTIDE SEQUENCE [LARGE SCALE GENOMIC DNA]</scope>
    <source>
        <strain evidence="13 14">S58</strain>
    </source>
</reference>
<dbReference type="InterPro" id="IPR055262">
    <property type="entry name" value="GGT_CS"/>
</dbReference>
<dbReference type="GO" id="GO:0103068">
    <property type="term" value="F:leukotriene C4 gamma-glutamyl transferase activity"/>
    <property type="evidence" value="ECO:0007669"/>
    <property type="project" value="UniProtKB-EC"/>
</dbReference>
<evidence type="ECO:0000256" key="9">
    <source>
        <dbReference type="PIRSR" id="PIRSR600101-1"/>
    </source>
</evidence>
<name>M4Z2Q1_9BRAD</name>